<feature type="transmembrane region" description="Helical" evidence="5">
    <location>
        <begin position="108"/>
        <end position="125"/>
    </location>
</feature>
<feature type="transmembrane region" description="Helical" evidence="5">
    <location>
        <begin position="261"/>
        <end position="280"/>
    </location>
</feature>
<feature type="transmembrane region" description="Helical" evidence="5">
    <location>
        <begin position="230"/>
        <end position="249"/>
    </location>
</feature>
<accession>A0ABS1E1N4</accession>
<sequence length="451" mass="48233">MQRTVPAPWFSFAKWRESIAFPLASVGLLLVGFDASPFGPTPLYLGLSLLLLGLPLFPWKTLCYGRSASLLAGLATAAALWVLLRSGLGALSPLVPAESIDPNSWWDYFRSSGVFALLIGLWVAAFPRSALWGLAGMLLGMIAHPLAAQFWTEIGGPLAGQGRLELGLSPNFLGNYTAAMVGIGGVLILYGVARLVERRDSAVGWGAFLLGLYSLCVYTSMWIASGSRHAWIAGVVSVPVVLAVFLVWGQRNRDGLVPVRYWIGGGAAILALVAVLAFSFKGVLVERFGDSAQTIRALVTLQPEHIETESLGQRVLMWAQGWEQLQQHPWGGWGPGGVPYVRGLAEHHKIAGGTNYHNTYLHMAVGMGIPWVLLWLTLNGAMIAGAIRSVSGWGLDAVIVGAGLSLTLVVLVSGLAEYRLHSVDGFGMYLFGTGLLMGCALRLSRDVESGP</sequence>
<dbReference type="PANTHER" id="PTHR37422:SF13">
    <property type="entry name" value="LIPOPOLYSACCHARIDE BIOSYNTHESIS PROTEIN PA4999-RELATED"/>
    <property type="match status" value="1"/>
</dbReference>
<feature type="transmembrane region" description="Helical" evidence="5">
    <location>
        <begin position="360"/>
        <end position="381"/>
    </location>
</feature>
<feature type="transmembrane region" description="Helical" evidence="5">
    <location>
        <begin position="426"/>
        <end position="443"/>
    </location>
</feature>
<dbReference type="PANTHER" id="PTHR37422">
    <property type="entry name" value="TEICHURONIC ACID BIOSYNTHESIS PROTEIN TUAE"/>
    <property type="match status" value="1"/>
</dbReference>
<organism evidence="7 8">
    <name type="scientific">Halorhodospira neutriphila</name>
    <dbReference type="NCBI Taxonomy" id="168379"/>
    <lineage>
        <taxon>Bacteria</taxon>
        <taxon>Pseudomonadati</taxon>
        <taxon>Pseudomonadota</taxon>
        <taxon>Gammaproteobacteria</taxon>
        <taxon>Chromatiales</taxon>
        <taxon>Ectothiorhodospiraceae</taxon>
        <taxon>Halorhodospira</taxon>
    </lineage>
</organism>
<feature type="transmembrane region" description="Helical" evidence="5">
    <location>
        <begin position="205"/>
        <end position="224"/>
    </location>
</feature>
<feature type="domain" description="O-antigen ligase-related" evidence="6">
    <location>
        <begin position="220"/>
        <end position="376"/>
    </location>
</feature>
<dbReference type="InterPro" id="IPR051533">
    <property type="entry name" value="WaaL-like"/>
</dbReference>
<keyword evidence="3 5" id="KW-1133">Transmembrane helix</keyword>
<keyword evidence="8" id="KW-1185">Reference proteome</keyword>
<dbReference type="EMBL" id="NRSH01000005">
    <property type="protein sequence ID" value="MBK1725628.1"/>
    <property type="molecule type" value="Genomic_DNA"/>
</dbReference>
<feature type="transmembrane region" description="Helical" evidence="5">
    <location>
        <begin position="172"/>
        <end position="193"/>
    </location>
</feature>
<evidence type="ECO:0000259" key="6">
    <source>
        <dbReference type="Pfam" id="PF04932"/>
    </source>
</evidence>
<protein>
    <recommendedName>
        <fullName evidence="6">O-antigen ligase-related domain-containing protein</fullName>
    </recommendedName>
</protein>
<reference evidence="7 8" key="1">
    <citation type="journal article" date="2020" name="Microorganisms">
        <title>Osmotic Adaptation and Compatible Solute Biosynthesis of Phototrophic Bacteria as Revealed from Genome Analyses.</title>
        <authorList>
            <person name="Imhoff J.F."/>
            <person name="Rahn T."/>
            <person name="Kunzel S."/>
            <person name="Keller A."/>
            <person name="Neulinger S.C."/>
        </authorList>
    </citation>
    <scope>NUCLEOTIDE SEQUENCE [LARGE SCALE GENOMIC DNA]</scope>
    <source>
        <strain evidence="7 8">DSM 15116</strain>
    </source>
</reference>
<evidence type="ECO:0000256" key="2">
    <source>
        <dbReference type="ARBA" id="ARBA00022692"/>
    </source>
</evidence>
<proteinExistence type="predicted"/>
<evidence type="ECO:0000256" key="3">
    <source>
        <dbReference type="ARBA" id="ARBA00022989"/>
    </source>
</evidence>
<dbReference type="Pfam" id="PF04932">
    <property type="entry name" value="Wzy_C"/>
    <property type="match status" value="1"/>
</dbReference>
<feature type="transmembrane region" description="Helical" evidence="5">
    <location>
        <begin position="393"/>
        <end position="414"/>
    </location>
</feature>
<evidence type="ECO:0000256" key="5">
    <source>
        <dbReference type="SAM" id="Phobius"/>
    </source>
</evidence>
<feature type="transmembrane region" description="Helical" evidence="5">
    <location>
        <begin position="45"/>
        <end position="63"/>
    </location>
</feature>
<keyword evidence="4 5" id="KW-0472">Membrane</keyword>
<evidence type="ECO:0000313" key="7">
    <source>
        <dbReference type="EMBL" id="MBK1725628.1"/>
    </source>
</evidence>
<dbReference type="Proteomes" id="UP000738126">
    <property type="component" value="Unassembled WGS sequence"/>
</dbReference>
<dbReference type="RefSeq" id="WP_200255981.1">
    <property type="nucleotide sequence ID" value="NZ_NRSH01000005.1"/>
</dbReference>
<comment type="subcellular location">
    <subcellularLocation>
        <location evidence="1">Membrane</location>
        <topology evidence="1">Multi-pass membrane protein</topology>
    </subcellularLocation>
</comment>
<evidence type="ECO:0000256" key="1">
    <source>
        <dbReference type="ARBA" id="ARBA00004141"/>
    </source>
</evidence>
<keyword evidence="2 5" id="KW-0812">Transmembrane</keyword>
<dbReference type="InterPro" id="IPR007016">
    <property type="entry name" value="O-antigen_ligase-rel_domated"/>
</dbReference>
<feature type="transmembrane region" description="Helical" evidence="5">
    <location>
        <begin position="70"/>
        <end position="88"/>
    </location>
</feature>
<feature type="transmembrane region" description="Helical" evidence="5">
    <location>
        <begin position="132"/>
        <end position="152"/>
    </location>
</feature>
<name>A0ABS1E1N4_9GAMM</name>
<gene>
    <name evidence="7" type="ORF">CKO13_01010</name>
</gene>
<evidence type="ECO:0000256" key="4">
    <source>
        <dbReference type="ARBA" id="ARBA00023136"/>
    </source>
</evidence>
<evidence type="ECO:0000313" key="8">
    <source>
        <dbReference type="Proteomes" id="UP000738126"/>
    </source>
</evidence>
<comment type="caution">
    <text evidence="7">The sequence shown here is derived from an EMBL/GenBank/DDBJ whole genome shotgun (WGS) entry which is preliminary data.</text>
</comment>